<evidence type="ECO:0000313" key="5">
    <source>
        <dbReference type="Proteomes" id="UP000253501"/>
    </source>
</evidence>
<evidence type="ECO:0000256" key="1">
    <source>
        <dbReference type="ARBA" id="ARBA00009410"/>
    </source>
</evidence>
<dbReference type="Proteomes" id="UP000253501">
    <property type="component" value="Unassembled WGS sequence"/>
</dbReference>
<dbReference type="RefSeq" id="WP_114132134.1">
    <property type="nucleotide sequence ID" value="NZ_CP068436.1"/>
</dbReference>
<dbReference type="Pfam" id="PF01266">
    <property type="entry name" value="DAO"/>
    <property type="match status" value="1"/>
</dbReference>
<dbReference type="Gene3D" id="3.50.50.60">
    <property type="entry name" value="FAD/NAD(P)-binding domain"/>
    <property type="match status" value="2"/>
</dbReference>
<protein>
    <submittedName>
        <fullName evidence="4">D-amino acid dehydrogenase</fullName>
    </submittedName>
</protein>
<sequence>MRVLVLGAGVAGISAAYHLWRDGHEVTVLERQAGPGMGSSFGNAGGLCPGFAGPWASPGMPYRVLRMALQKHAPVRFSMMPDAERLRWLAKWLRECNLERFGINKARMQRMAHYSMRCMQALRDEVPELNFGFHRDGTLQLLETDQEVELAQLATRTLTQFQVPWRMMGRDEAMALEPSLRASAAAWQGALHLPDDASGDSAKFCAGLASYLARRGVSFQYGASATRLVHAHGRLRSVEISHDGRTDQRQADACVVALGCQAPALLATAGLRIPIYPLKGYSITIPIADTGAAPRMAIMDEHNKIMLTRLGDKLRVAGMAEFVGYDLSVRRVRTELLSTLTRRLFPRGFDYAAATSWAGLRPMTPDGPPILGATPLQGLYLNAGHGSNGWTQACGTGRLVADAISGRPPEIDMDGLTVERFGMHRAGHAPTRVA</sequence>
<evidence type="ECO:0000313" key="4">
    <source>
        <dbReference type="EMBL" id="RCJ08328.1"/>
    </source>
</evidence>
<dbReference type="Gene3D" id="3.30.9.10">
    <property type="entry name" value="D-Amino Acid Oxidase, subunit A, domain 2"/>
    <property type="match status" value="1"/>
</dbReference>
<dbReference type="InterPro" id="IPR006076">
    <property type="entry name" value="FAD-dep_OxRdtase"/>
</dbReference>
<dbReference type="InterPro" id="IPR036188">
    <property type="entry name" value="FAD/NAD-bd_sf"/>
</dbReference>
<gene>
    <name evidence="4" type="ORF">DDK22_11920</name>
</gene>
<dbReference type="PANTHER" id="PTHR13847">
    <property type="entry name" value="SARCOSINE DEHYDROGENASE-RELATED"/>
    <property type="match status" value="1"/>
</dbReference>
<evidence type="ECO:0000259" key="3">
    <source>
        <dbReference type="Pfam" id="PF01266"/>
    </source>
</evidence>
<dbReference type="EMBL" id="QDHA01000026">
    <property type="protein sequence ID" value="RCJ08328.1"/>
    <property type="molecule type" value="Genomic_DNA"/>
</dbReference>
<dbReference type="SUPFAM" id="SSF51905">
    <property type="entry name" value="FAD/NAD(P)-binding domain"/>
    <property type="match status" value="1"/>
</dbReference>
<dbReference type="AlphaFoldDB" id="A0A367PKJ0"/>
<dbReference type="SUPFAM" id="SSF54373">
    <property type="entry name" value="FAD-linked reductases, C-terminal domain"/>
    <property type="match status" value="1"/>
</dbReference>
<dbReference type="GO" id="GO:0008718">
    <property type="term" value="F:D-amino-acid dehydrogenase activity"/>
    <property type="evidence" value="ECO:0007669"/>
    <property type="project" value="TreeGrafter"/>
</dbReference>
<dbReference type="GO" id="GO:0055130">
    <property type="term" value="P:D-alanine catabolic process"/>
    <property type="evidence" value="ECO:0007669"/>
    <property type="project" value="TreeGrafter"/>
</dbReference>
<organism evidence="4 5">
    <name type="scientific">Cupriavidus necator</name>
    <name type="common">Alcaligenes eutrophus</name>
    <name type="synonym">Ralstonia eutropha</name>
    <dbReference type="NCBI Taxonomy" id="106590"/>
    <lineage>
        <taxon>Bacteria</taxon>
        <taxon>Pseudomonadati</taxon>
        <taxon>Pseudomonadota</taxon>
        <taxon>Betaproteobacteria</taxon>
        <taxon>Burkholderiales</taxon>
        <taxon>Burkholderiaceae</taxon>
        <taxon>Cupriavidus</taxon>
    </lineage>
</organism>
<dbReference type="GO" id="GO:0005886">
    <property type="term" value="C:plasma membrane"/>
    <property type="evidence" value="ECO:0007669"/>
    <property type="project" value="TreeGrafter"/>
</dbReference>
<dbReference type="NCBIfam" id="NF001933">
    <property type="entry name" value="PRK00711.1"/>
    <property type="match status" value="1"/>
</dbReference>
<feature type="domain" description="FAD dependent oxidoreductase" evidence="3">
    <location>
        <begin position="2"/>
        <end position="402"/>
    </location>
</feature>
<reference evidence="4 5" key="1">
    <citation type="submission" date="2018-04" db="EMBL/GenBank/DDBJ databases">
        <title>Cupriavidus necator CR12 genome sequencing and assembly.</title>
        <authorList>
            <person name="Ben Fekih I."/>
            <person name="Mazhar H.S."/>
            <person name="Bello S.K."/>
            <person name="Rensing C."/>
        </authorList>
    </citation>
    <scope>NUCLEOTIDE SEQUENCE [LARGE SCALE GENOMIC DNA]</scope>
    <source>
        <strain evidence="4 5">CR12</strain>
    </source>
</reference>
<comment type="caution">
    <text evidence="4">The sequence shown here is derived from an EMBL/GenBank/DDBJ whole genome shotgun (WGS) entry which is preliminary data.</text>
</comment>
<proteinExistence type="inferred from homology"/>
<dbReference type="PANTHER" id="PTHR13847:SF280">
    <property type="entry name" value="D-AMINO ACID DEHYDROGENASE"/>
    <property type="match status" value="1"/>
</dbReference>
<dbReference type="GO" id="GO:0005737">
    <property type="term" value="C:cytoplasm"/>
    <property type="evidence" value="ECO:0007669"/>
    <property type="project" value="TreeGrafter"/>
</dbReference>
<evidence type="ECO:0000256" key="2">
    <source>
        <dbReference type="ARBA" id="ARBA00023002"/>
    </source>
</evidence>
<name>A0A367PKJ0_CUPNE</name>
<comment type="similarity">
    <text evidence="1">Belongs to the DadA oxidoreductase family.</text>
</comment>
<accession>A0A367PKJ0</accession>
<keyword evidence="2" id="KW-0560">Oxidoreductase</keyword>